<proteinExistence type="predicted"/>
<comment type="caution">
    <text evidence="2">The sequence shown here is derived from an EMBL/GenBank/DDBJ whole genome shotgun (WGS) entry which is preliminary data.</text>
</comment>
<feature type="signal peptide" evidence="1">
    <location>
        <begin position="1"/>
        <end position="22"/>
    </location>
</feature>
<name>A0ABP9QQZ8_9RHOO</name>
<evidence type="ECO:0000313" key="2">
    <source>
        <dbReference type="EMBL" id="GAA5165686.1"/>
    </source>
</evidence>
<sequence>MYRLHEFALLVVALTVASPAFAAEGAPPTLLPQPGRQVCHADTRQIGDVAARIELCVLGGRMSHDTYSLSIDRKSLLKGIDDETTTGLATTYQGDRLSLTCVPQNKAPKEVSAEKVAIFQEMRKVSAEEARRMIILMETVEVGRLCTARLGNTSLLEVQVLFE</sequence>
<dbReference type="RefSeq" id="WP_345532958.1">
    <property type="nucleotide sequence ID" value="NZ_BAABLD010000008.1"/>
</dbReference>
<dbReference type="Proteomes" id="UP001500547">
    <property type="component" value="Unassembled WGS sequence"/>
</dbReference>
<feature type="chain" id="PRO_5047241558" evidence="1">
    <location>
        <begin position="23"/>
        <end position="163"/>
    </location>
</feature>
<gene>
    <name evidence="2" type="ORF">GCM10025770_21630</name>
</gene>
<dbReference type="EMBL" id="BAABLD010000008">
    <property type="protein sequence ID" value="GAA5165686.1"/>
    <property type="molecule type" value="Genomic_DNA"/>
</dbReference>
<reference evidence="3" key="1">
    <citation type="journal article" date="2019" name="Int. J. Syst. Evol. Microbiol.">
        <title>The Global Catalogue of Microorganisms (GCM) 10K type strain sequencing project: providing services to taxonomists for standard genome sequencing and annotation.</title>
        <authorList>
            <consortium name="The Broad Institute Genomics Platform"/>
            <consortium name="The Broad Institute Genome Sequencing Center for Infectious Disease"/>
            <person name="Wu L."/>
            <person name="Ma J."/>
        </authorList>
    </citation>
    <scope>NUCLEOTIDE SEQUENCE [LARGE SCALE GENOMIC DNA]</scope>
    <source>
        <strain evidence="3">JCM 18715</strain>
    </source>
</reference>
<evidence type="ECO:0000256" key="1">
    <source>
        <dbReference type="SAM" id="SignalP"/>
    </source>
</evidence>
<organism evidence="2 3">
    <name type="scientific">Viridibacterium curvum</name>
    <dbReference type="NCBI Taxonomy" id="1101404"/>
    <lineage>
        <taxon>Bacteria</taxon>
        <taxon>Pseudomonadati</taxon>
        <taxon>Pseudomonadota</taxon>
        <taxon>Betaproteobacteria</taxon>
        <taxon>Rhodocyclales</taxon>
        <taxon>Rhodocyclaceae</taxon>
        <taxon>Viridibacterium</taxon>
    </lineage>
</organism>
<keyword evidence="3" id="KW-1185">Reference proteome</keyword>
<evidence type="ECO:0000313" key="3">
    <source>
        <dbReference type="Proteomes" id="UP001500547"/>
    </source>
</evidence>
<keyword evidence="1" id="KW-0732">Signal</keyword>
<accession>A0ABP9QQZ8</accession>
<protein>
    <submittedName>
        <fullName evidence="2">Uncharacterized protein</fullName>
    </submittedName>
</protein>